<keyword evidence="3" id="KW-1185">Reference proteome</keyword>
<comment type="caution">
    <text evidence="2">The sequence shown here is derived from an EMBL/GenBank/DDBJ whole genome shotgun (WGS) entry which is preliminary data.</text>
</comment>
<accession>A0A553IFG3</accession>
<reference evidence="3" key="1">
    <citation type="submission" date="2019-06" db="EMBL/GenBank/DDBJ databases">
        <title>Draft genome sequence of the griseofulvin-producing fungus Xylaria cubensis strain G536.</title>
        <authorList>
            <person name="Mead M.E."/>
            <person name="Raja H.A."/>
            <person name="Steenwyk J.L."/>
            <person name="Knowles S.L."/>
            <person name="Oberlies N.H."/>
            <person name="Rokas A."/>
        </authorList>
    </citation>
    <scope>NUCLEOTIDE SEQUENCE [LARGE SCALE GENOMIC DNA]</scope>
    <source>
        <strain evidence="3">G536</strain>
    </source>
</reference>
<gene>
    <name evidence="2" type="ORF">FHL15_000288</name>
</gene>
<sequence length="88" mass="8640">MEGDGRLAELTLGSGLQSGCGLDRGLVTGTRSSLDGLISGGGGGGGGGAATGKGGFNSTREKVKWREISEISVAGRLPRVGMCSGSLN</sequence>
<feature type="compositionally biased region" description="Gly residues" evidence="1">
    <location>
        <begin position="38"/>
        <end position="55"/>
    </location>
</feature>
<protein>
    <submittedName>
        <fullName evidence="2">Uncharacterized protein</fullName>
    </submittedName>
</protein>
<evidence type="ECO:0000256" key="1">
    <source>
        <dbReference type="SAM" id="MobiDB-lite"/>
    </source>
</evidence>
<dbReference type="AlphaFoldDB" id="A0A553IFG3"/>
<proteinExistence type="predicted"/>
<organism evidence="2 3">
    <name type="scientific">Xylaria flabelliformis</name>
    <dbReference type="NCBI Taxonomy" id="2512241"/>
    <lineage>
        <taxon>Eukaryota</taxon>
        <taxon>Fungi</taxon>
        <taxon>Dikarya</taxon>
        <taxon>Ascomycota</taxon>
        <taxon>Pezizomycotina</taxon>
        <taxon>Sordariomycetes</taxon>
        <taxon>Xylariomycetidae</taxon>
        <taxon>Xylariales</taxon>
        <taxon>Xylariaceae</taxon>
        <taxon>Xylaria</taxon>
    </lineage>
</organism>
<dbReference type="Proteomes" id="UP000319160">
    <property type="component" value="Unassembled WGS sequence"/>
</dbReference>
<dbReference type="EMBL" id="VFLP01000001">
    <property type="protein sequence ID" value="TRX98946.1"/>
    <property type="molecule type" value="Genomic_DNA"/>
</dbReference>
<evidence type="ECO:0000313" key="2">
    <source>
        <dbReference type="EMBL" id="TRX98946.1"/>
    </source>
</evidence>
<name>A0A553IFG3_9PEZI</name>
<evidence type="ECO:0000313" key="3">
    <source>
        <dbReference type="Proteomes" id="UP000319160"/>
    </source>
</evidence>
<feature type="region of interest" description="Disordered" evidence="1">
    <location>
        <begin position="37"/>
        <end position="58"/>
    </location>
</feature>